<dbReference type="Proteomes" id="UP000295388">
    <property type="component" value="Unassembled WGS sequence"/>
</dbReference>
<dbReference type="OrthoDB" id="9766019at2"/>
<dbReference type="Gene3D" id="3.30.420.40">
    <property type="match status" value="2"/>
</dbReference>
<evidence type="ECO:0000313" key="4">
    <source>
        <dbReference type="EMBL" id="TDO47266.1"/>
    </source>
</evidence>
<evidence type="ECO:0000256" key="1">
    <source>
        <dbReference type="ARBA" id="ARBA00022741"/>
    </source>
</evidence>
<proteinExistence type="predicted"/>
<dbReference type="GO" id="GO:0005524">
    <property type="term" value="F:ATP binding"/>
    <property type="evidence" value="ECO:0007669"/>
    <property type="project" value="UniProtKB-KW"/>
</dbReference>
<dbReference type="EMBL" id="SNWQ01000009">
    <property type="protein sequence ID" value="TDO47266.1"/>
    <property type="molecule type" value="Genomic_DNA"/>
</dbReference>
<dbReference type="InterPro" id="IPR043129">
    <property type="entry name" value="ATPase_NBD"/>
</dbReference>
<dbReference type="AlphaFoldDB" id="A0A4R6KBE6"/>
<keyword evidence="1" id="KW-0547">Nucleotide-binding</keyword>
<dbReference type="PRINTS" id="PR00301">
    <property type="entry name" value="HEATSHOCK70"/>
</dbReference>
<dbReference type="InterPro" id="IPR013126">
    <property type="entry name" value="Hsp_70_fam"/>
</dbReference>
<sequence>MGYRLAVDLGTTFTAAASSGDGGAPVMLGLGNRALQVPSVLYLQEDGEFLVGEAAERHVGDDPSRLVREFKRRLGDPVPLLVAGKPFSAQALLAKMLSWVVARATERLGAPPDEVVLTYPADWGAYKRDLVDQVIALADIGPAITCPEPQAAAIQYAAGAQLATGDRIVIYDLGGGTFDVCVMERADNGFAILGTPEGIDQLGGVDFDEAVFQHVVGVLGPAIEELDPDTAEGRTALARLRRDCVEAKEALSADVDTLIHVALPDRSTSVRLTRAELETLIAPVLDQTLQATTRALRTAGTTTDQLTAIVLVGGSSRIPLVSHLLQAEFSTPIALDTHPKHDIAMGAARFEVNPPTTVLPVVPAVEREVAPGTRRAIAIAGAAAAVACVATAVVLLTTGDGDPPQVGTQPTTALSSSQAVKGPGLYGLAVSSTGTTAYLSTLSASSATAVDLKTGKLSSIRVGSQPLGMAVGGGHVYVVNHGPGTVTRLDEKTFEPVDSIQVGRLPQSIVIDPGDGTGYVTNTSDDTVSVIEEGTVRTLVEVGDWPLNLAIDGTANRLYVVNVVSNSVSVISTTTKKAARPELRVDRRPHAIAVNPADDRLYLTHEGSKSITVVDTEAMEILRRITLEAVPSELAFGGRTLYATLKDTDQVAVIDTGTAQPGVPIAVGDQPVAIAVNPDGNRLYVTSDGSQTLTIINTSTNQPVRPPIAVSR</sequence>
<dbReference type="InterPro" id="IPR011045">
    <property type="entry name" value="N2O_reductase_N"/>
</dbReference>
<protein>
    <submittedName>
        <fullName evidence="4">YVTN family beta-propeller protein</fullName>
    </submittedName>
</protein>
<evidence type="ECO:0000256" key="3">
    <source>
        <dbReference type="ARBA" id="ARBA00023186"/>
    </source>
</evidence>
<keyword evidence="5" id="KW-1185">Reference proteome</keyword>
<accession>A0A4R6KBE6</accession>
<comment type="caution">
    <text evidence="4">The sequence shown here is derived from an EMBL/GenBank/DDBJ whole genome shotgun (WGS) entry which is preliminary data.</text>
</comment>
<dbReference type="PANTHER" id="PTHR47197:SF3">
    <property type="entry name" value="DIHYDRO-HEME D1 DEHYDROGENASE"/>
    <property type="match status" value="1"/>
</dbReference>
<keyword evidence="2" id="KW-0067">ATP-binding</keyword>
<dbReference type="InterPro" id="IPR051200">
    <property type="entry name" value="Host-pathogen_enzymatic-act"/>
</dbReference>
<dbReference type="Gene3D" id="2.130.10.10">
    <property type="entry name" value="YVTN repeat-like/Quinoprotein amine dehydrogenase"/>
    <property type="match status" value="2"/>
</dbReference>
<organism evidence="4 5">
    <name type="scientific">Kribbella caucasensis</name>
    <dbReference type="NCBI Taxonomy" id="2512215"/>
    <lineage>
        <taxon>Bacteria</taxon>
        <taxon>Bacillati</taxon>
        <taxon>Actinomycetota</taxon>
        <taxon>Actinomycetes</taxon>
        <taxon>Propionibacteriales</taxon>
        <taxon>Kribbellaceae</taxon>
        <taxon>Kribbella</taxon>
    </lineage>
</organism>
<name>A0A4R6KBE6_9ACTN</name>
<gene>
    <name evidence="4" type="ORF">EV643_109159</name>
</gene>
<evidence type="ECO:0000313" key="5">
    <source>
        <dbReference type="Proteomes" id="UP000295388"/>
    </source>
</evidence>
<dbReference type="RefSeq" id="WP_133801645.1">
    <property type="nucleotide sequence ID" value="NZ_SNWQ01000009.1"/>
</dbReference>
<evidence type="ECO:0000256" key="2">
    <source>
        <dbReference type="ARBA" id="ARBA00022840"/>
    </source>
</evidence>
<dbReference type="SUPFAM" id="SSF50974">
    <property type="entry name" value="Nitrous oxide reductase, N-terminal domain"/>
    <property type="match status" value="2"/>
</dbReference>
<dbReference type="Gene3D" id="3.90.640.10">
    <property type="entry name" value="Actin, Chain A, domain 4"/>
    <property type="match status" value="1"/>
</dbReference>
<dbReference type="GO" id="GO:0140662">
    <property type="term" value="F:ATP-dependent protein folding chaperone"/>
    <property type="evidence" value="ECO:0007669"/>
    <property type="project" value="InterPro"/>
</dbReference>
<keyword evidence="3" id="KW-0143">Chaperone</keyword>
<reference evidence="4 5" key="1">
    <citation type="submission" date="2019-03" db="EMBL/GenBank/DDBJ databases">
        <title>Genomic Encyclopedia of Type Strains, Phase III (KMG-III): the genomes of soil and plant-associated and newly described type strains.</title>
        <authorList>
            <person name="Whitman W."/>
        </authorList>
    </citation>
    <scope>NUCLEOTIDE SEQUENCE [LARGE SCALE GENOMIC DNA]</scope>
    <source>
        <strain evidence="4 5">VKM Ac-2527</strain>
    </source>
</reference>
<dbReference type="InterPro" id="IPR015943">
    <property type="entry name" value="WD40/YVTN_repeat-like_dom_sf"/>
</dbReference>
<dbReference type="Pfam" id="PF00012">
    <property type="entry name" value="HSP70"/>
    <property type="match status" value="1"/>
</dbReference>
<dbReference type="SUPFAM" id="SSF53067">
    <property type="entry name" value="Actin-like ATPase domain"/>
    <property type="match status" value="2"/>
</dbReference>
<dbReference type="PANTHER" id="PTHR47197">
    <property type="entry name" value="PROTEIN NIRF"/>
    <property type="match status" value="1"/>
</dbReference>